<dbReference type="Proteomes" id="UP001286313">
    <property type="component" value="Unassembled WGS sequence"/>
</dbReference>
<sequence>MERLHKFRPTTLVDRTRFVWLWRNGLSARTIAQQSGTSVTTDNPCIASQKLKWDLWRSDTSVSGACAACVGWPGRSKAVRMISTSSQERVGRESRCCAQKRMSSMAKSVRNERLWSGGLPADFQLALWTTQELMPPAFNMP</sequence>
<protein>
    <submittedName>
        <fullName evidence="1">Uncharacterized protein</fullName>
    </submittedName>
</protein>
<evidence type="ECO:0000313" key="1">
    <source>
        <dbReference type="EMBL" id="KAK3887596.1"/>
    </source>
</evidence>
<gene>
    <name evidence="1" type="ORF">Pcinc_008300</name>
</gene>
<name>A0AAE1G9I3_PETCI</name>
<proteinExistence type="predicted"/>
<reference evidence="1" key="1">
    <citation type="submission" date="2023-10" db="EMBL/GenBank/DDBJ databases">
        <title>Genome assemblies of two species of porcelain crab, Petrolisthes cinctipes and Petrolisthes manimaculis (Anomura: Porcellanidae).</title>
        <authorList>
            <person name="Angst P."/>
        </authorList>
    </citation>
    <scope>NUCLEOTIDE SEQUENCE</scope>
    <source>
        <strain evidence="1">PB745_01</strain>
        <tissue evidence="1">Gill</tissue>
    </source>
</reference>
<evidence type="ECO:0000313" key="2">
    <source>
        <dbReference type="Proteomes" id="UP001286313"/>
    </source>
</evidence>
<comment type="caution">
    <text evidence="1">The sequence shown here is derived from an EMBL/GenBank/DDBJ whole genome shotgun (WGS) entry which is preliminary data.</text>
</comment>
<dbReference type="EMBL" id="JAWQEG010000621">
    <property type="protein sequence ID" value="KAK3887596.1"/>
    <property type="molecule type" value="Genomic_DNA"/>
</dbReference>
<dbReference type="AlphaFoldDB" id="A0AAE1G9I3"/>
<organism evidence="1 2">
    <name type="scientific">Petrolisthes cinctipes</name>
    <name type="common">Flat porcelain crab</name>
    <dbReference type="NCBI Taxonomy" id="88211"/>
    <lineage>
        <taxon>Eukaryota</taxon>
        <taxon>Metazoa</taxon>
        <taxon>Ecdysozoa</taxon>
        <taxon>Arthropoda</taxon>
        <taxon>Crustacea</taxon>
        <taxon>Multicrustacea</taxon>
        <taxon>Malacostraca</taxon>
        <taxon>Eumalacostraca</taxon>
        <taxon>Eucarida</taxon>
        <taxon>Decapoda</taxon>
        <taxon>Pleocyemata</taxon>
        <taxon>Anomura</taxon>
        <taxon>Galatheoidea</taxon>
        <taxon>Porcellanidae</taxon>
        <taxon>Petrolisthes</taxon>
    </lineage>
</organism>
<accession>A0AAE1G9I3</accession>
<keyword evidence="2" id="KW-1185">Reference proteome</keyword>